<sequence>MGRLSDPLQDGEEELRRAPDRWAAEAVAAPPDAPPDLNVYELGTFTPRHVDWSARIVGRRSHHTRCGVGRVFVVIRSCVLGSATELAGGIASRCGGEFNFEHVVTGFLRHSRWEWEAHITPRPSISPPAHPKLAHSGVTFSIVARPSAAARWRKRYGSTEAEARAQCFKLKEINRRHAIIQEADAEGQEIRGVGSFWGEEEEEMLHAEGEKQEEDGEKVEELEQKNVDEEKDDDEVDKRQRNSGNEREKGLMGIIAAFPRTEPICADLARCIAEVAEYPPLRSHLAPSTLVTAPFIASLPSWALSAKKVVLQREDSRSAALVSAFKAAVKKYGDHRIVIAGYPGAGRPVPMGLPRILVITSSEPLARANAHRVVRQRKRKFGTIVGFIGAFDALEPTAASCIVYCTVEAGPRRMAGGAEAYLSRWSHVIVDEVGMRERGEEG</sequence>
<organism evidence="2 3">
    <name type="scientific">Blyttiomyces helicus</name>
    <dbReference type="NCBI Taxonomy" id="388810"/>
    <lineage>
        <taxon>Eukaryota</taxon>
        <taxon>Fungi</taxon>
        <taxon>Fungi incertae sedis</taxon>
        <taxon>Chytridiomycota</taxon>
        <taxon>Chytridiomycota incertae sedis</taxon>
        <taxon>Chytridiomycetes</taxon>
        <taxon>Chytridiomycetes incertae sedis</taxon>
        <taxon>Blyttiomyces</taxon>
    </lineage>
</organism>
<proteinExistence type="predicted"/>
<dbReference type="Gene3D" id="3.40.50.300">
    <property type="entry name" value="P-loop containing nucleotide triphosphate hydrolases"/>
    <property type="match status" value="1"/>
</dbReference>
<feature type="compositionally biased region" description="Basic and acidic residues" evidence="1">
    <location>
        <begin position="236"/>
        <end position="246"/>
    </location>
</feature>
<evidence type="ECO:0000313" key="3">
    <source>
        <dbReference type="Proteomes" id="UP000269721"/>
    </source>
</evidence>
<accession>A0A4P9W4I2</accession>
<protein>
    <submittedName>
        <fullName evidence="2">Uncharacterized protein</fullName>
    </submittedName>
</protein>
<gene>
    <name evidence="2" type="ORF">BDK51DRAFT_42285</name>
</gene>
<dbReference type="AlphaFoldDB" id="A0A4P9W4I2"/>
<dbReference type="Proteomes" id="UP000269721">
    <property type="component" value="Unassembled WGS sequence"/>
</dbReference>
<name>A0A4P9W4I2_9FUNG</name>
<keyword evidence="3" id="KW-1185">Reference proteome</keyword>
<dbReference type="InterPro" id="IPR027417">
    <property type="entry name" value="P-loop_NTPase"/>
</dbReference>
<feature type="compositionally biased region" description="Basic and acidic residues" evidence="1">
    <location>
        <begin position="219"/>
        <end position="228"/>
    </location>
</feature>
<reference evidence="3" key="1">
    <citation type="journal article" date="2018" name="Nat. Microbiol.">
        <title>Leveraging single-cell genomics to expand the fungal tree of life.</title>
        <authorList>
            <person name="Ahrendt S.R."/>
            <person name="Quandt C.A."/>
            <person name="Ciobanu D."/>
            <person name="Clum A."/>
            <person name="Salamov A."/>
            <person name="Andreopoulos B."/>
            <person name="Cheng J.F."/>
            <person name="Woyke T."/>
            <person name="Pelin A."/>
            <person name="Henrissat B."/>
            <person name="Reynolds N.K."/>
            <person name="Benny G.L."/>
            <person name="Smith M.E."/>
            <person name="James T.Y."/>
            <person name="Grigoriev I.V."/>
        </authorList>
    </citation>
    <scope>NUCLEOTIDE SEQUENCE [LARGE SCALE GENOMIC DNA]</scope>
</reference>
<feature type="region of interest" description="Disordered" evidence="1">
    <location>
        <begin position="201"/>
        <end position="246"/>
    </location>
</feature>
<dbReference type="EMBL" id="KZ998765">
    <property type="protein sequence ID" value="RKO85768.1"/>
    <property type="molecule type" value="Genomic_DNA"/>
</dbReference>
<evidence type="ECO:0000313" key="2">
    <source>
        <dbReference type="EMBL" id="RKO85768.1"/>
    </source>
</evidence>
<evidence type="ECO:0000256" key="1">
    <source>
        <dbReference type="SAM" id="MobiDB-lite"/>
    </source>
</evidence>